<evidence type="ECO:0000256" key="1">
    <source>
        <dbReference type="SAM" id="MobiDB-lite"/>
    </source>
</evidence>
<evidence type="ECO:0000313" key="3">
    <source>
        <dbReference type="Proteomes" id="UP000799537"/>
    </source>
</evidence>
<gene>
    <name evidence="2" type="ORF">M409DRAFT_59292</name>
</gene>
<sequence>MGQFFSTPNPLLTPPRSSTTPPPHPFLPTLALATAYLHRAALTQDSQAWTSFSRILFSPTDHQHAFHQPQHHLPPQTSIADDVMQAERWLLVARKELAKRPIVDAEELFEDELTEYFERKWEQVFDVLSGVVELDIMGERSDDELLKMHDW</sequence>
<protein>
    <submittedName>
        <fullName evidence="2">Uncharacterized protein</fullName>
    </submittedName>
</protein>
<dbReference type="RefSeq" id="XP_033662184.1">
    <property type="nucleotide sequence ID" value="XM_033814146.1"/>
</dbReference>
<feature type="compositionally biased region" description="Low complexity" evidence="1">
    <location>
        <begin position="1"/>
        <end position="19"/>
    </location>
</feature>
<dbReference type="Proteomes" id="UP000799537">
    <property type="component" value="Unassembled WGS sequence"/>
</dbReference>
<keyword evidence="3" id="KW-1185">Reference proteome</keyword>
<feature type="region of interest" description="Disordered" evidence="1">
    <location>
        <begin position="1"/>
        <end position="23"/>
    </location>
</feature>
<name>A0A6A6C2S5_ZASCE</name>
<dbReference type="AlphaFoldDB" id="A0A6A6C2S5"/>
<accession>A0A6A6C2S5</accession>
<dbReference type="GeneID" id="54567418"/>
<evidence type="ECO:0000313" key="2">
    <source>
        <dbReference type="EMBL" id="KAF2161295.1"/>
    </source>
</evidence>
<reference evidence="2" key="1">
    <citation type="journal article" date="2020" name="Stud. Mycol.">
        <title>101 Dothideomycetes genomes: a test case for predicting lifestyles and emergence of pathogens.</title>
        <authorList>
            <person name="Haridas S."/>
            <person name="Albert R."/>
            <person name="Binder M."/>
            <person name="Bloem J."/>
            <person name="Labutti K."/>
            <person name="Salamov A."/>
            <person name="Andreopoulos B."/>
            <person name="Baker S."/>
            <person name="Barry K."/>
            <person name="Bills G."/>
            <person name="Bluhm B."/>
            <person name="Cannon C."/>
            <person name="Castanera R."/>
            <person name="Culley D."/>
            <person name="Daum C."/>
            <person name="Ezra D."/>
            <person name="Gonzalez J."/>
            <person name="Henrissat B."/>
            <person name="Kuo A."/>
            <person name="Liang C."/>
            <person name="Lipzen A."/>
            <person name="Lutzoni F."/>
            <person name="Magnuson J."/>
            <person name="Mondo S."/>
            <person name="Nolan M."/>
            <person name="Ohm R."/>
            <person name="Pangilinan J."/>
            <person name="Park H.-J."/>
            <person name="Ramirez L."/>
            <person name="Alfaro M."/>
            <person name="Sun H."/>
            <person name="Tritt A."/>
            <person name="Yoshinaga Y."/>
            <person name="Zwiers L.-H."/>
            <person name="Turgeon B."/>
            <person name="Goodwin S."/>
            <person name="Spatafora J."/>
            <person name="Crous P."/>
            <person name="Grigoriev I."/>
        </authorList>
    </citation>
    <scope>NUCLEOTIDE SEQUENCE</scope>
    <source>
        <strain evidence="2">ATCC 36951</strain>
    </source>
</reference>
<proteinExistence type="predicted"/>
<organism evidence="2 3">
    <name type="scientific">Zasmidium cellare ATCC 36951</name>
    <dbReference type="NCBI Taxonomy" id="1080233"/>
    <lineage>
        <taxon>Eukaryota</taxon>
        <taxon>Fungi</taxon>
        <taxon>Dikarya</taxon>
        <taxon>Ascomycota</taxon>
        <taxon>Pezizomycotina</taxon>
        <taxon>Dothideomycetes</taxon>
        <taxon>Dothideomycetidae</taxon>
        <taxon>Mycosphaerellales</taxon>
        <taxon>Mycosphaerellaceae</taxon>
        <taxon>Zasmidium</taxon>
    </lineage>
</organism>
<dbReference type="EMBL" id="ML993620">
    <property type="protein sequence ID" value="KAF2161295.1"/>
    <property type="molecule type" value="Genomic_DNA"/>
</dbReference>